<accession>A0ABT1PKD2</accession>
<protein>
    <submittedName>
        <fullName evidence="1">Uncharacterized protein</fullName>
    </submittedName>
</protein>
<gene>
    <name evidence="1" type="ORF">NON19_28285</name>
</gene>
<reference evidence="1 2" key="1">
    <citation type="submission" date="2022-06" db="EMBL/GenBank/DDBJ databases">
        <title>Draft genome sequence of type strain Streptomyces rubrisoli DSM 42083.</title>
        <authorList>
            <person name="Duangmal K."/>
            <person name="Klaysubun C."/>
        </authorList>
    </citation>
    <scope>NUCLEOTIDE SEQUENCE [LARGE SCALE GENOMIC DNA]</scope>
    <source>
        <strain evidence="1 2">DSM 42083</strain>
    </source>
</reference>
<evidence type="ECO:0000313" key="1">
    <source>
        <dbReference type="EMBL" id="MCQ4045829.1"/>
    </source>
</evidence>
<dbReference type="EMBL" id="JANFNH010000049">
    <property type="protein sequence ID" value="MCQ4045829.1"/>
    <property type="molecule type" value="Genomic_DNA"/>
</dbReference>
<proteinExistence type="predicted"/>
<comment type="caution">
    <text evidence="1">The sequence shown here is derived from an EMBL/GenBank/DDBJ whole genome shotgun (WGS) entry which is preliminary data.</text>
</comment>
<evidence type="ECO:0000313" key="2">
    <source>
        <dbReference type="Proteomes" id="UP001206206"/>
    </source>
</evidence>
<dbReference type="Proteomes" id="UP001206206">
    <property type="component" value="Unassembled WGS sequence"/>
</dbReference>
<dbReference type="RefSeq" id="WP_255931979.1">
    <property type="nucleotide sequence ID" value="NZ_JANFNH010000049.1"/>
</dbReference>
<organism evidence="1 2">
    <name type="scientific">Streptantibioticus rubrisoli</name>
    <dbReference type="NCBI Taxonomy" id="1387313"/>
    <lineage>
        <taxon>Bacteria</taxon>
        <taxon>Bacillati</taxon>
        <taxon>Actinomycetota</taxon>
        <taxon>Actinomycetes</taxon>
        <taxon>Kitasatosporales</taxon>
        <taxon>Streptomycetaceae</taxon>
        <taxon>Streptantibioticus</taxon>
    </lineage>
</organism>
<keyword evidence="2" id="KW-1185">Reference proteome</keyword>
<sequence>MLQIAGAVQRQRNILGSGQVAGSVLGAGGGLGTVAEWSARGAHGG</sequence>
<name>A0ABT1PKD2_9ACTN</name>